<evidence type="ECO:0000256" key="1">
    <source>
        <dbReference type="SAM" id="SignalP"/>
    </source>
</evidence>
<keyword evidence="3" id="KW-1185">Reference proteome</keyword>
<proteinExistence type="predicted"/>
<reference evidence="2 3" key="1">
    <citation type="submission" date="2019-03" db="EMBL/GenBank/DDBJ databases">
        <title>First draft genome of Liparis tanakae, snailfish: a comprehensive survey of snailfish specific genes.</title>
        <authorList>
            <person name="Kim W."/>
            <person name="Song I."/>
            <person name="Jeong J.-H."/>
            <person name="Kim D."/>
            <person name="Kim S."/>
            <person name="Ryu S."/>
            <person name="Song J.Y."/>
            <person name="Lee S.K."/>
        </authorList>
    </citation>
    <scope>NUCLEOTIDE SEQUENCE [LARGE SCALE GENOMIC DNA]</scope>
    <source>
        <tissue evidence="2">Muscle</tissue>
    </source>
</reference>
<gene>
    <name evidence="2" type="ORF">EYF80_025245</name>
</gene>
<dbReference type="AlphaFoldDB" id="A0A4Z2HF43"/>
<evidence type="ECO:0000313" key="2">
    <source>
        <dbReference type="EMBL" id="TNN64497.1"/>
    </source>
</evidence>
<name>A0A4Z2HF43_9TELE</name>
<feature type="chain" id="PRO_5021444337" description="Secreted protein" evidence="1">
    <location>
        <begin position="20"/>
        <end position="81"/>
    </location>
</feature>
<sequence length="81" mass="9267">MLMMMMMIMMMMMMMIDEAVKCMLLSGDSPRQGTFGMVAKCINITDKKMPSPRELPLNGNSKTTTHNLDFSLRLRFSEPAR</sequence>
<evidence type="ECO:0000313" key="3">
    <source>
        <dbReference type="Proteomes" id="UP000314294"/>
    </source>
</evidence>
<evidence type="ECO:0008006" key="4">
    <source>
        <dbReference type="Google" id="ProtNLM"/>
    </source>
</evidence>
<comment type="caution">
    <text evidence="2">The sequence shown here is derived from an EMBL/GenBank/DDBJ whole genome shotgun (WGS) entry which is preliminary data.</text>
</comment>
<protein>
    <recommendedName>
        <fullName evidence="4">Secreted protein</fullName>
    </recommendedName>
</protein>
<keyword evidence="1" id="KW-0732">Signal</keyword>
<dbReference type="EMBL" id="SRLO01000251">
    <property type="protein sequence ID" value="TNN64497.1"/>
    <property type="molecule type" value="Genomic_DNA"/>
</dbReference>
<accession>A0A4Z2HF43</accession>
<organism evidence="2 3">
    <name type="scientific">Liparis tanakae</name>
    <name type="common">Tanaka's snailfish</name>
    <dbReference type="NCBI Taxonomy" id="230148"/>
    <lineage>
        <taxon>Eukaryota</taxon>
        <taxon>Metazoa</taxon>
        <taxon>Chordata</taxon>
        <taxon>Craniata</taxon>
        <taxon>Vertebrata</taxon>
        <taxon>Euteleostomi</taxon>
        <taxon>Actinopterygii</taxon>
        <taxon>Neopterygii</taxon>
        <taxon>Teleostei</taxon>
        <taxon>Neoteleostei</taxon>
        <taxon>Acanthomorphata</taxon>
        <taxon>Eupercaria</taxon>
        <taxon>Perciformes</taxon>
        <taxon>Cottioidei</taxon>
        <taxon>Cottales</taxon>
        <taxon>Liparidae</taxon>
        <taxon>Liparis</taxon>
    </lineage>
</organism>
<feature type="signal peptide" evidence="1">
    <location>
        <begin position="1"/>
        <end position="19"/>
    </location>
</feature>
<dbReference type="Proteomes" id="UP000314294">
    <property type="component" value="Unassembled WGS sequence"/>
</dbReference>